<accession>A0A495J096</accession>
<dbReference type="EMBL" id="RBKU01000001">
    <property type="protein sequence ID" value="RKR81519.1"/>
    <property type="molecule type" value="Genomic_DNA"/>
</dbReference>
<evidence type="ECO:0000313" key="2">
    <source>
        <dbReference type="Proteomes" id="UP000268007"/>
    </source>
</evidence>
<comment type="caution">
    <text evidence="1">The sequence shown here is derived from an EMBL/GenBank/DDBJ whole genome shotgun (WGS) entry which is preliminary data.</text>
</comment>
<name>A0A495J096_9SPHI</name>
<dbReference type="Proteomes" id="UP000268007">
    <property type="component" value="Unassembled WGS sequence"/>
</dbReference>
<sequence length="78" mass="8935">MDAVINRIDNLDWQTQRTGFFLFRKRRLLMPGTGPAGIVCVIYTRNGKSNINSPIVFKLCGAICLFADNKIMKNEHYK</sequence>
<reference evidence="1 2" key="1">
    <citation type="submission" date="2018-10" db="EMBL/GenBank/DDBJ databases">
        <title>Genomic Encyclopedia of Archaeal and Bacterial Type Strains, Phase II (KMG-II): from individual species to whole genera.</title>
        <authorList>
            <person name="Goeker M."/>
        </authorList>
    </citation>
    <scope>NUCLEOTIDE SEQUENCE [LARGE SCALE GENOMIC DNA]</scope>
    <source>
        <strain evidence="1 2">DSM 18602</strain>
    </source>
</reference>
<keyword evidence="2" id="KW-1185">Reference proteome</keyword>
<organism evidence="1 2">
    <name type="scientific">Mucilaginibacter gracilis</name>
    <dbReference type="NCBI Taxonomy" id="423350"/>
    <lineage>
        <taxon>Bacteria</taxon>
        <taxon>Pseudomonadati</taxon>
        <taxon>Bacteroidota</taxon>
        <taxon>Sphingobacteriia</taxon>
        <taxon>Sphingobacteriales</taxon>
        <taxon>Sphingobacteriaceae</taxon>
        <taxon>Mucilaginibacter</taxon>
    </lineage>
</organism>
<protein>
    <submittedName>
        <fullName evidence="1">Uncharacterized protein</fullName>
    </submittedName>
</protein>
<gene>
    <name evidence="1" type="ORF">BDD43_1666</name>
</gene>
<dbReference type="AlphaFoldDB" id="A0A495J096"/>
<proteinExistence type="predicted"/>
<evidence type="ECO:0000313" key="1">
    <source>
        <dbReference type="EMBL" id="RKR81519.1"/>
    </source>
</evidence>